<keyword evidence="6" id="KW-1185">Reference proteome</keyword>
<evidence type="ECO:0000313" key="6">
    <source>
        <dbReference type="Proteomes" id="UP000193467"/>
    </source>
</evidence>
<dbReference type="PANTHER" id="PTHR11593">
    <property type="entry name" value="60S RIBOSOMAL PROTEIN L17"/>
    <property type="match status" value="1"/>
</dbReference>
<dbReference type="GO" id="GO:0002181">
    <property type="term" value="P:cytoplasmic translation"/>
    <property type="evidence" value="ECO:0007669"/>
    <property type="project" value="TreeGrafter"/>
</dbReference>
<gene>
    <name evidence="5" type="ORF">BCR35DRAFT_285925</name>
</gene>
<reference evidence="5 6" key="1">
    <citation type="submission" date="2016-07" db="EMBL/GenBank/DDBJ databases">
        <title>Pervasive Adenine N6-methylation of Active Genes in Fungi.</title>
        <authorList>
            <consortium name="DOE Joint Genome Institute"/>
            <person name="Mondo S.J."/>
            <person name="Dannebaum R.O."/>
            <person name="Kuo R.C."/>
            <person name="Labutti K."/>
            <person name="Haridas S."/>
            <person name="Kuo A."/>
            <person name="Salamov A."/>
            <person name="Ahrendt S.R."/>
            <person name="Lipzen A."/>
            <person name="Sullivan W."/>
            <person name="Andreopoulos W.B."/>
            <person name="Clum A."/>
            <person name="Lindquist E."/>
            <person name="Daum C."/>
            <person name="Ramamoorthy G.K."/>
            <person name="Gryganskyi A."/>
            <person name="Culley D."/>
            <person name="Magnuson J.K."/>
            <person name="James T.Y."/>
            <person name="O'Malley M.A."/>
            <person name="Stajich J.E."/>
            <person name="Spatafora J.W."/>
            <person name="Visel A."/>
            <person name="Grigoriev I.V."/>
        </authorList>
    </citation>
    <scope>NUCLEOTIDE SEQUENCE [LARGE SCALE GENOMIC DNA]</scope>
    <source>
        <strain evidence="5 6">62-1032</strain>
    </source>
</reference>
<dbReference type="Pfam" id="PF00237">
    <property type="entry name" value="Ribosomal_L22"/>
    <property type="match status" value="2"/>
</dbReference>
<keyword evidence="2 4" id="KW-0689">Ribosomal protein</keyword>
<evidence type="ECO:0000256" key="3">
    <source>
        <dbReference type="ARBA" id="ARBA00023274"/>
    </source>
</evidence>
<dbReference type="InterPro" id="IPR001063">
    <property type="entry name" value="Ribosomal_uL22"/>
</dbReference>
<dbReference type="Proteomes" id="UP000193467">
    <property type="component" value="Unassembled WGS sequence"/>
</dbReference>
<dbReference type="NCBIfam" id="TIGR01038">
    <property type="entry name" value="uL22_arch_euk"/>
    <property type="match status" value="1"/>
</dbReference>
<dbReference type="PANTHER" id="PTHR11593:SF10">
    <property type="entry name" value="60S RIBOSOMAL PROTEIN L17"/>
    <property type="match status" value="1"/>
</dbReference>
<dbReference type="OrthoDB" id="10254664at2759"/>
<name>A0A1Y2G692_9BASI</name>
<evidence type="ECO:0008006" key="7">
    <source>
        <dbReference type="Google" id="ProtNLM"/>
    </source>
</evidence>
<dbReference type="EMBL" id="MCGR01000001">
    <property type="protein sequence ID" value="ORY92579.1"/>
    <property type="molecule type" value="Genomic_DNA"/>
</dbReference>
<proteinExistence type="inferred from homology"/>
<evidence type="ECO:0000256" key="1">
    <source>
        <dbReference type="ARBA" id="ARBA00009451"/>
    </source>
</evidence>
<comment type="similarity">
    <text evidence="1 4">Belongs to the universal ribosomal protein uL22 family.</text>
</comment>
<dbReference type="Gene3D" id="3.90.470.10">
    <property type="entry name" value="Ribosomal protein L22/L17"/>
    <property type="match status" value="2"/>
</dbReference>
<dbReference type="AlphaFoldDB" id="A0A1Y2G692"/>
<dbReference type="SUPFAM" id="SSF54843">
    <property type="entry name" value="Ribosomal protein L22"/>
    <property type="match status" value="2"/>
</dbReference>
<protein>
    <recommendedName>
        <fullName evidence="7">Ribosomal protein L22/L17</fullName>
    </recommendedName>
</protein>
<sequence length="366" mass="40090">MRAGEGWELRGGIDGVYGHAERAVGGSAVNLPAGGGAARMLARRCEATEAVGSSMASFIRCISLMGIALCRCSRGRCCPFASAATRRFGRFRDSPLTVHPLLQARYAHSELIKDRKAVGISKGTYLRVHYKNTRETAAALHNLELSQAITYLEDVQAHRQCIPFRRHNGAVGRTAQAKKHGVVQGRWPVKSAKFLLGLLKNAQANAEVNGLDVNELTGMFLCAGSELWIRELTLAFFSHSLHFLLLSIYSHHPPRYRTPHSPTYASLPALSFPFLPLGAPSPFPLPRLSPLLPSTSSSPLFTTITVSRLSVQQAPKTHRRTYRAHGRMNPYKGHPCHIEVILAPLGVEIPKAEELPVEEEQAAIEA</sequence>
<evidence type="ECO:0000256" key="2">
    <source>
        <dbReference type="ARBA" id="ARBA00022980"/>
    </source>
</evidence>
<dbReference type="GO" id="GO:0003735">
    <property type="term" value="F:structural constituent of ribosome"/>
    <property type="evidence" value="ECO:0007669"/>
    <property type="project" value="InterPro"/>
</dbReference>
<dbReference type="InterPro" id="IPR036394">
    <property type="entry name" value="Ribosomal_uL22_sf"/>
</dbReference>
<keyword evidence="3 4" id="KW-0687">Ribonucleoprotein</keyword>
<dbReference type="InParanoid" id="A0A1Y2G692"/>
<evidence type="ECO:0000313" key="5">
    <source>
        <dbReference type="EMBL" id="ORY92579.1"/>
    </source>
</evidence>
<dbReference type="GO" id="GO:0022625">
    <property type="term" value="C:cytosolic large ribosomal subunit"/>
    <property type="evidence" value="ECO:0007669"/>
    <property type="project" value="TreeGrafter"/>
</dbReference>
<dbReference type="InterPro" id="IPR005721">
    <property type="entry name" value="Ribosomal_uL22_euk/arc"/>
</dbReference>
<dbReference type="FunCoup" id="A0A1Y2G692">
    <property type="interactions" value="351"/>
</dbReference>
<accession>A0A1Y2G692</accession>
<comment type="caution">
    <text evidence="5">The sequence shown here is derived from an EMBL/GenBank/DDBJ whole genome shotgun (WGS) entry which is preliminary data.</text>
</comment>
<organism evidence="5 6">
    <name type="scientific">Leucosporidium creatinivorum</name>
    <dbReference type="NCBI Taxonomy" id="106004"/>
    <lineage>
        <taxon>Eukaryota</taxon>
        <taxon>Fungi</taxon>
        <taxon>Dikarya</taxon>
        <taxon>Basidiomycota</taxon>
        <taxon>Pucciniomycotina</taxon>
        <taxon>Microbotryomycetes</taxon>
        <taxon>Leucosporidiales</taxon>
        <taxon>Leucosporidium</taxon>
    </lineage>
</organism>
<evidence type="ECO:0000256" key="4">
    <source>
        <dbReference type="RuleBase" id="RU004005"/>
    </source>
</evidence>
<dbReference type="STRING" id="106004.A0A1Y2G692"/>